<dbReference type="EMBL" id="JACCBF010000001">
    <property type="protein sequence ID" value="NYD28626.1"/>
    <property type="molecule type" value="Genomic_DNA"/>
</dbReference>
<comment type="cofactor">
    <cofactor evidence="2">
        <name>Mn(2+)</name>
        <dbReference type="ChEBI" id="CHEBI:29035"/>
    </cofactor>
</comment>
<evidence type="ECO:0000259" key="13">
    <source>
        <dbReference type="SMART" id="SM01329"/>
    </source>
</evidence>
<comment type="catalytic activity">
    <reaction evidence="1 12">
        <text>(2R,3S)-3-isopropylmalate + NAD(+) = 4-methyl-2-oxopentanoate + CO2 + NADH</text>
        <dbReference type="Rhea" id="RHEA:32271"/>
        <dbReference type="ChEBI" id="CHEBI:16526"/>
        <dbReference type="ChEBI" id="CHEBI:17865"/>
        <dbReference type="ChEBI" id="CHEBI:35121"/>
        <dbReference type="ChEBI" id="CHEBI:57540"/>
        <dbReference type="ChEBI" id="CHEBI:57945"/>
        <dbReference type="EC" id="1.1.1.85"/>
    </reaction>
</comment>
<dbReference type="GO" id="GO:0051287">
    <property type="term" value="F:NAD binding"/>
    <property type="evidence" value="ECO:0007669"/>
    <property type="project" value="InterPro"/>
</dbReference>
<protein>
    <recommendedName>
        <fullName evidence="12">3-isopropylmalate dehydrogenase</fullName>
        <ecNumber evidence="12">1.1.1.85</ecNumber>
    </recommendedName>
    <alternativeName>
        <fullName evidence="12">3-IPM-DH</fullName>
    </alternativeName>
    <alternativeName>
        <fullName evidence="12">Beta-IPM dehydrogenase</fullName>
        <shortName evidence="12">IMDH</shortName>
    </alternativeName>
</protein>
<evidence type="ECO:0000256" key="10">
    <source>
        <dbReference type="ARBA" id="ARBA00023211"/>
    </source>
</evidence>
<dbReference type="RefSeq" id="WP_179724696.1">
    <property type="nucleotide sequence ID" value="NZ_BAABEF010000001.1"/>
</dbReference>
<feature type="binding site" evidence="12">
    <location>
        <position position="240"/>
    </location>
    <ligand>
        <name>Mg(2+)</name>
        <dbReference type="ChEBI" id="CHEBI:18420"/>
    </ligand>
</feature>
<comment type="function">
    <text evidence="12">Catalyzes the oxidation of 3-carboxy-2-hydroxy-4-methylpentanoate (3-isopropylmalate) to 3-carboxy-4-methyl-2-oxopentanoate. The product decarboxylates to 4-methyl-2 oxopentanoate.</text>
</comment>
<keyword evidence="11 12" id="KW-0100">Branched-chain amino acid biosynthesis</keyword>
<dbReference type="EC" id="1.1.1.85" evidence="12"/>
<comment type="caution">
    <text evidence="14">The sequence shown here is derived from an EMBL/GenBank/DDBJ whole genome shotgun (WGS) entry which is preliminary data.</text>
</comment>
<keyword evidence="3 12" id="KW-0432">Leucine biosynthesis</keyword>
<dbReference type="PANTHER" id="PTHR43275:SF1">
    <property type="entry name" value="D-MALATE DEHYDROGENASE [DECARBOXYLATING]"/>
    <property type="match status" value="1"/>
</dbReference>
<feature type="binding site" evidence="12">
    <location>
        <position position="149"/>
    </location>
    <ligand>
        <name>substrate</name>
    </ligand>
</feature>
<sequence>MTDSSAAAPVTTGQVALGVIPGDGIGPEVTAEALKVLEVAAPADLKFAQTQYDLGAERYLRTGEVLPDSVLEEIRNQDALLLGAVGGKPNDPNLPPGILERGLLLKLRFELDHYVNLRPSRIYPGAARLGSPLSDEVLGKGEVDFVVVREGTEGPYTGNGGALRVGTPAEVATEVSVNTAYGVERVIRDAFERARKRPRKKLTLVHKTNVLVHAGQVWWRLFQQVAEEYPDVTTDYSHIDAVMIYLTTDPQRFDVIVTDNLFGDIVTDLAAAISGGIGLAASGNVNPDRTSPSMFEPVHGSAPDIAGQLIADPTAAILSGALLLDHLGHPEAAARIEAAVLADLEAREPGQQRRTPEVGDAIAARVAG</sequence>
<evidence type="ECO:0000313" key="14">
    <source>
        <dbReference type="EMBL" id="NYD28626.1"/>
    </source>
</evidence>
<comment type="pathway">
    <text evidence="12">Amino-acid biosynthesis; L-leucine biosynthesis; L-leucine from 3-methyl-2-oxobutanoate: step 3/4.</text>
</comment>
<keyword evidence="5 12" id="KW-0028">Amino-acid biosynthesis</keyword>
<comment type="subcellular location">
    <subcellularLocation>
        <location evidence="12">Cytoplasm</location>
    </subcellularLocation>
</comment>
<feature type="binding site" evidence="12">
    <location>
        <position position="264"/>
    </location>
    <ligand>
        <name>Mg(2+)</name>
        <dbReference type="ChEBI" id="CHEBI:18420"/>
    </ligand>
</feature>
<proteinExistence type="inferred from homology"/>
<evidence type="ECO:0000256" key="4">
    <source>
        <dbReference type="ARBA" id="ARBA00022490"/>
    </source>
</evidence>
<dbReference type="SMART" id="SM01329">
    <property type="entry name" value="Iso_dh"/>
    <property type="match status" value="1"/>
</dbReference>
<evidence type="ECO:0000256" key="9">
    <source>
        <dbReference type="ARBA" id="ARBA00023027"/>
    </source>
</evidence>
<evidence type="ECO:0000256" key="3">
    <source>
        <dbReference type="ARBA" id="ARBA00022430"/>
    </source>
</evidence>
<feature type="binding site" evidence="12">
    <location>
        <position position="108"/>
    </location>
    <ligand>
        <name>substrate</name>
    </ligand>
</feature>
<feature type="site" description="Important for catalysis" evidence="12">
    <location>
        <position position="207"/>
    </location>
</feature>
<feature type="binding site" evidence="12">
    <location>
        <position position="268"/>
    </location>
    <ligand>
        <name>Mg(2+)</name>
        <dbReference type="ChEBI" id="CHEBI:18420"/>
    </ligand>
</feature>
<keyword evidence="4 12" id="KW-0963">Cytoplasm</keyword>
<dbReference type="PANTHER" id="PTHR43275">
    <property type="entry name" value="D-MALATE DEHYDROGENASE [DECARBOXYLATING]"/>
    <property type="match status" value="1"/>
</dbReference>
<comment type="similarity">
    <text evidence="12">Belongs to the isocitrate and isopropylmalate dehydrogenases family. LeuB type 2 subfamily.</text>
</comment>
<dbReference type="Gene3D" id="3.40.718.10">
    <property type="entry name" value="Isopropylmalate Dehydrogenase"/>
    <property type="match status" value="1"/>
</dbReference>
<dbReference type="InterPro" id="IPR019818">
    <property type="entry name" value="IsoCit/isopropylmalate_DH_CS"/>
</dbReference>
<feature type="binding site" evidence="12">
    <location>
        <begin position="300"/>
        <end position="312"/>
    </location>
    <ligand>
        <name>NAD(+)</name>
        <dbReference type="ChEBI" id="CHEBI:57540"/>
    </ligand>
</feature>
<comment type="subunit">
    <text evidence="12">Homodimer.</text>
</comment>
<keyword evidence="6 12" id="KW-0479">Metal-binding</keyword>
<evidence type="ECO:0000313" key="15">
    <source>
        <dbReference type="Proteomes" id="UP000582231"/>
    </source>
</evidence>
<dbReference type="Pfam" id="PF00180">
    <property type="entry name" value="Iso_dh"/>
    <property type="match status" value="1"/>
</dbReference>
<evidence type="ECO:0000256" key="2">
    <source>
        <dbReference type="ARBA" id="ARBA00001936"/>
    </source>
</evidence>
<dbReference type="GO" id="GO:0005737">
    <property type="term" value="C:cytoplasm"/>
    <property type="evidence" value="ECO:0007669"/>
    <property type="project" value="UniProtKB-SubCell"/>
</dbReference>
<keyword evidence="10 12" id="KW-0464">Manganese</keyword>
<dbReference type="Proteomes" id="UP000582231">
    <property type="component" value="Unassembled WGS sequence"/>
</dbReference>
<dbReference type="SUPFAM" id="SSF53659">
    <property type="entry name" value="Isocitrate/Isopropylmalate dehydrogenase-like"/>
    <property type="match status" value="1"/>
</dbReference>
<evidence type="ECO:0000256" key="7">
    <source>
        <dbReference type="ARBA" id="ARBA00022842"/>
    </source>
</evidence>
<dbReference type="UniPathway" id="UPA00048">
    <property type="reaction ID" value="UER00072"/>
</dbReference>
<dbReference type="AlphaFoldDB" id="A0A852RH00"/>
<keyword evidence="9 12" id="KW-0520">NAD</keyword>
<comment type="cofactor">
    <cofactor evidence="12">
        <name>Mg(2+)</name>
        <dbReference type="ChEBI" id="CHEBI:18420"/>
    </cofactor>
    <cofactor evidence="12">
        <name>Mn(2+)</name>
        <dbReference type="ChEBI" id="CHEBI:29035"/>
    </cofactor>
    <text evidence="12">Binds 1 Mg(2+) or Mn(2+) ion per subunit.</text>
</comment>
<keyword evidence="15" id="KW-1185">Reference proteome</keyword>
<accession>A0A852RH00</accession>
<feature type="binding site" evidence="12">
    <location>
        <position position="118"/>
    </location>
    <ligand>
        <name>substrate</name>
    </ligand>
</feature>
<dbReference type="GO" id="GO:0000287">
    <property type="term" value="F:magnesium ion binding"/>
    <property type="evidence" value="ECO:0007669"/>
    <property type="project" value="InterPro"/>
</dbReference>
<dbReference type="GO" id="GO:0009098">
    <property type="term" value="P:L-leucine biosynthetic process"/>
    <property type="evidence" value="ECO:0007669"/>
    <property type="project" value="UniProtKB-UniRule"/>
</dbReference>
<evidence type="ECO:0000256" key="11">
    <source>
        <dbReference type="ARBA" id="ARBA00023304"/>
    </source>
</evidence>
<evidence type="ECO:0000256" key="5">
    <source>
        <dbReference type="ARBA" id="ARBA00022605"/>
    </source>
</evidence>
<evidence type="ECO:0000256" key="6">
    <source>
        <dbReference type="ARBA" id="ARBA00022723"/>
    </source>
</evidence>
<keyword evidence="8 12" id="KW-0560">Oxidoreductase</keyword>
<dbReference type="NCBIfam" id="NF002898">
    <property type="entry name" value="PRK03437.1"/>
    <property type="match status" value="1"/>
</dbReference>
<dbReference type="HAMAP" id="MF_01035">
    <property type="entry name" value="LeuB_type2"/>
    <property type="match status" value="1"/>
</dbReference>
<dbReference type="InterPro" id="IPR024084">
    <property type="entry name" value="IsoPropMal-DH-like_dom"/>
</dbReference>
<dbReference type="InterPro" id="IPR023698">
    <property type="entry name" value="LeuB_actb"/>
</dbReference>
<evidence type="ECO:0000256" key="8">
    <source>
        <dbReference type="ARBA" id="ARBA00023002"/>
    </source>
</evidence>
<keyword evidence="7 12" id="KW-0460">Magnesium</keyword>
<evidence type="ECO:0000256" key="1">
    <source>
        <dbReference type="ARBA" id="ARBA00000624"/>
    </source>
</evidence>
<gene>
    <name evidence="12" type="primary">leuB</name>
    <name evidence="14" type="ORF">BJ958_000172</name>
</gene>
<evidence type="ECO:0000256" key="12">
    <source>
        <dbReference type="HAMAP-Rule" id="MF_01035"/>
    </source>
</evidence>
<dbReference type="GO" id="GO:0003862">
    <property type="term" value="F:3-isopropylmalate dehydrogenase activity"/>
    <property type="evidence" value="ECO:0007669"/>
    <property type="project" value="UniProtKB-UniRule"/>
</dbReference>
<dbReference type="PROSITE" id="PS00470">
    <property type="entry name" value="IDH_IMDH"/>
    <property type="match status" value="1"/>
</dbReference>
<reference evidence="14 15" key="1">
    <citation type="submission" date="2020-07" db="EMBL/GenBank/DDBJ databases">
        <title>Sequencing the genomes of 1000 actinobacteria strains.</title>
        <authorList>
            <person name="Klenk H.-P."/>
        </authorList>
    </citation>
    <scope>NUCLEOTIDE SEQUENCE [LARGE SCALE GENOMIC DNA]</scope>
    <source>
        <strain evidence="14 15">DSM 19082</strain>
    </source>
</reference>
<feature type="site" description="Important for catalysis" evidence="12">
    <location>
        <position position="156"/>
    </location>
</feature>
<name>A0A852RH00_9ACTN</name>
<dbReference type="InterPro" id="IPR050501">
    <property type="entry name" value="ICDH/IPMDH"/>
</dbReference>
<feature type="binding site" evidence="12">
    <location>
        <position position="240"/>
    </location>
    <ligand>
        <name>substrate</name>
    </ligand>
</feature>
<organism evidence="14 15">
    <name type="scientific">Nocardioides kongjuensis</name>
    <dbReference type="NCBI Taxonomy" id="349522"/>
    <lineage>
        <taxon>Bacteria</taxon>
        <taxon>Bacillati</taxon>
        <taxon>Actinomycetota</taxon>
        <taxon>Actinomycetes</taxon>
        <taxon>Propionibacteriales</taxon>
        <taxon>Nocardioidaceae</taxon>
        <taxon>Nocardioides</taxon>
    </lineage>
</organism>
<feature type="domain" description="Isopropylmalate dehydrogenase-like" evidence="13">
    <location>
        <begin position="16"/>
        <end position="362"/>
    </location>
</feature>